<evidence type="ECO:0008006" key="3">
    <source>
        <dbReference type="Google" id="ProtNLM"/>
    </source>
</evidence>
<dbReference type="EMBL" id="JAWLKF010000006">
    <property type="protein sequence ID" value="MDV6303678.1"/>
    <property type="molecule type" value="Genomic_DNA"/>
</dbReference>
<evidence type="ECO:0000313" key="2">
    <source>
        <dbReference type="Proteomes" id="UP001186104"/>
    </source>
</evidence>
<dbReference type="SUPFAM" id="SSF52540">
    <property type="entry name" value="P-loop containing nucleoside triphosphate hydrolases"/>
    <property type="match status" value="1"/>
</dbReference>
<keyword evidence="2" id="KW-1185">Reference proteome</keyword>
<dbReference type="Proteomes" id="UP001186104">
    <property type="component" value="Unassembled WGS sequence"/>
</dbReference>
<comment type="caution">
    <text evidence="1">The sequence shown here is derived from an EMBL/GenBank/DDBJ whole genome shotgun (WGS) entry which is preliminary data.</text>
</comment>
<name>A0ABU4D1S7_9NOCA</name>
<dbReference type="InterPro" id="IPR027417">
    <property type="entry name" value="P-loop_NTPase"/>
</dbReference>
<proteinExistence type="predicted"/>
<dbReference type="Gene3D" id="3.40.50.300">
    <property type="entry name" value="P-loop containing nucleotide triphosphate hydrolases"/>
    <property type="match status" value="1"/>
</dbReference>
<sequence>MTYDLTRLGNGRFEHLVQALALNYLGHGVDIFGAGPDGGREATFNGEVNMEGKGTWNGYGVIQAKYKERLSTTTADQKWFFEQVTAELDAWIDTSKTRRKHQPMYFIIATNVPLTAVSENGGLDRLKALFEQFRDKMDDSRPPRPIGMPEFVDYDVWHAEYLDRLLETNEEVSRRYADLILPGDVIARLYDHVTQDDERLVRAWINYVRTSLTSDTKIELGESGDLVNTPLELAEIAVDLPVSTRANGNETHYALQTLVNTADQILSPALHPAGHDRLIVLGGPGSGKSTLSRLLCQIYRVALLQKAAAGRVTAQVAGIASQIRTAFDVDCLPTPSLHRLPIRVVLSTFADELTQTKTLTLLQHIVSLLNHRASDHIRVNEIARLIKQWPVLVVLDGMDEVASADNRGAVTACIKDFLSEMAAMQADLLIVCTSRPVGFEHDDEIDYEELHLMPLPPRDAIHYADRLLASRFQGDPDRQEETLQRLRKAATNGETARMMTSPLQVTILSLLLEQRKRAPASRYALFKAYYDVIYARECNKPGGNGAILELYRPQLDELHQSCGLAIHARAERAGKAESILPIEDLEAIARRILEAEEHRNLDALVTQLLRLARERLVLLVPRMAGVAFEVRTLAEFFAARSVMAREDSADRLQMLVTSAHWRNTWLLAAGHIFSERRELRDSVVSRLHDSDHSSAVNRLVMPGSILAIDALEDGFASATPVYEKKLAIAALKLVTGPIGSHINRLAHELVPMMEQSDDLALAVWREINALMADHSAGALRTLLVSLQAISSGSIGARATNLLEQLVESAPQRAYERTTDESIVAIVRAALVQAGVLAPDQADGLDPTVLLGDLRKSYDGSPSTQWVFQVREIAVELCRDYRQRSRLRATLATAIEHDFVGDALISL</sequence>
<evidence type="ECO:0000313" key="1">
    <source>
        <dbReference type="EMBL" id="MDV6303678.1"/>
    </source>
</evidence>
<reference evidence="1 2" key="1">
    <citation type="submission" date="2023-10" db="EMBL/GenBank/DDBJ databases">
        <title>Development of a sustainable strategy for remediation of hydrocarbon-contaminated territories based on the waste exchange concept.</title>
        <authorList>
            <person name="Krivoruchko A."/>
        </authorList>
    </citation>
    <scope>NUCLEOTIDE SEQUENCE [LARGE SCALE GENOMIC DNA]</scope>
    <source>
        <strain evidence="1 2">IEGM 1327</strain>
    </source>
</reference>
<gene>
    <name evidence="1" type="ORF">R3P93_14030</name>
</gene>
<organism evidence="1 2">
    <name type="scientific">Rhodococcus cerastii</name>
    <dbReference type="NCBI Taxonomy" id="908616"/>
    <lineage>
        <taxon>Bacteria</taxon>
        <taxon>Bacillati</taxon>
        <taxon>Actinomycetota</taxon>
        <taxon>Actinomycetes</taxon>
        <taxon>Mycobacteriales</taxon>
        <taxon>Nocardiaceae</taxon>
        <taxon>Rhodococcus</taxon>
    </lineage>
</organism>
<accession>A0ABU4D1S7</accession>
<protein>
    <recommendedName>
        <fullName evidence="3">AAA+ ATPase domain-containing protein</fullName>
    </recommendedName>
</protein>
<dbReference type="RefSeq" id="WP_317533272.1">
    <property type="nucleotide sequence ID" value="NZ_JAWLKF010000006.1"/>
</dbReference>